<dbReference type="RefSeq" id="XP_009064096.1">
    <property type="nucleotide sequence ID" value="XM_009065848.1"/>
</dbReference>
<gene>
    <name evidence="1" type="ORF">LOTGIDRAFT_167966</name>
</gene>
<reference evidence="1 2" key="1">
    <citation type="journal article" date="2013" name="Nature">
        <title>Insights into bilaterian evolution from three spiralian genomes.</title>
        <authorList>
            <person name="Simakov O."/>
            <person name="Marletaz F."/>
            <person name="Cho S.J."/>
            <person name="Edsinger-Gonzales E."/>
            <person name="Havlak P."/>
            <person name="Hellsten U."/>
            <person name="Kuo D.H."/>
            <person name="Larsson T."/>
            <person name="Lv J."/>
            <person name="Arendt D."/>
            <person name="Savage R."/>
            <person name="Osoegawa K."/>
            <person name="de Jong P."/>
            <person name="Grimwood J."/>
            <person name="Chapman J.A."/>
            <person name="Shapiro H."/>
            <person name="Aerts A."/>
            <person name="Otillar R.P."/>
            <person name="Terry A.Y."/>
            <person name="Boore J.L."/>
            <person name="Grigoriev I.V."/>
            <person name="Lindberg D.R."/>
            <person name="Seaver E.C."/>
            <person name="Weisblat D.A."/>
            <person name="Putnam N.H."/>
            <person name="Rokhsar D.S."/>
        </authorList>
    </citation>
    <scope>NUCLEOTIDE SEQUENCE [LARGE SCALE GENOMIC DNA]</scope>
</reference>
<dbReference type="OrthoDB" id="2684236at2759"/>
<organism evidence="1 2">
    <name type="scientific">Lottia gigantea</name>
    <name type="common">Giant owl limpet</name>
    <dbReference type="NCBI Taxonomy" id="225164"/>
    <lineage>
        <taxon>Eukaryota</taxon>
        <taxon>Metazoa</taxon>
        <taxon>Spiralia</taxon>
        <taxon>Lophotrochozoa</taxon>
        <taxon>Mollusca</taxon>
        <taxon>Gastropoda</taxon>
        <taxon>Patellogastropoda</taxon>
        <taxon>Lottioidea</taxon>
        <taxon>Lottiidae</taxon>
        <taxon>Lottia</taxon>
    </lineage>
</organism>
<dbReference type="PANTHER" id="PTHR34365">
    <property type="entry name" value="ENOLASE (DUF1399)"/>
    <property type="match status" value="1"/>
</dbReference>
<evidence type="ECO:0000313" key="2">
    <source>
        <dbReference type="Proteomes" id="UP000030746"/>
    </source>
</evidence>
<dbReference type="STRING" id="225164.V4B8Q5"/>
<dbReference type="HOGENOM" id="CLU_575207_0_0_1"/>
<dbReference type="GeneID" id="20240742"/>
<sequence length="528" mass="60884">MAGIIEHIKSKIKGEITSPKAIRFSLDLVNLSIDHIHLLEEINKRTVLLEGPLVYRAIQRYEQLWLPLVAENHQQILAAPIDIEWIWHCHLLAPVMYHRDCENAVGQSINHQLLDGRKKLKALEISKSLWNKKYPDEPFDIPLNGEGVSPDFMYESHALSYDLVAAVSRQKHFYYQVSLPHFKDTKYLENSLMRYKKYLYLKKVNPEAFLVPCYDIDLIWHTHQLHPFIYRDETTKLLGKIFQHDDSVNERHPGSRLSKADAFTRTKWKSQYNENFANFGAMYRGDLPLNKLAMVSPGDTYGFSTKSAWIDIHKVKVDGLNGNIDKTKVKIYFACNLTKGPKLTTIRGLQREWNDHEKNHIKFEFDTKQFNQLKVSISQHDGTCISCFGQYDDIASTFYDFLPVLEGTGTRGLKFSEELTVNTNTHGALKVHLHGFIQPPTMGKCLLFLQNGRYDQCNMPLNSERLWGPIPLPKPANNMDENKCSVASHVLSNQMERLISKYLFQVIKSNGKIDIEISILGHLITRED</sequence>
<dbReference type="AlphaFoldDB" id="V4B8Q5"/>
<dbReference type="Proteomes" id="UP000030746">
    <property type="component" value="Unassembled WGS sequence"/>
</dbReference>
<dbReference type="OMA" id="NAQQNNC"/>
<dbReference type="Pfam" id="PF07173">
    <property type="entry name" value="GRDP-like"/>
    <property type="match status" value="1"/>
</dbReference>
<protein>
    <submittedName>
        <fullName evidence="1">Uncharacterized protein</fullName>
    </submittedName>
</protein>
<name>V4B8Q5_LOTGI</name>
<dbReference type="PANTHER" id="PTHR34365:SF7">
    <property type="entry name" value="GLYCINE-RICH DOMAIN-CONTAINING PROTEIN 1"/>
    <property type="match status" value="1"/>
</dbReference>
<dbReference type="CTD" id="20240742"/>
<dbReference type="EMBL" id="KB203301">
    <property type="protein sequence ID" value="ESO85179.1"/>
    <property type="molecule type" value="Genomic_DNA"/>
</dbReference>
<keyword evidence="2" id="KW-1185">Reference proteome</keyword>
<accession>V4B8Q5</accession>
<dbReference type="InterPro" id="IPR009836">
    <property type="entry name" value="GRDP-like"/>
</dbReference>
<evidence type="ECO:0000313" key="1">
    <source>
        <dbReference type="EMBL" id="ESO85179.1"/>
    </source>
</evidence>
<dbReference type="KEGG" id="lgi:LOTGIDRAFT_167966"/>
<proteinExistence type="predicted"/>